<dbReference type="RefSeq" id="WP_089359372.1">
    <property type="nucleotide sequence ID" value="NZ_FZOG01000002.1"/>
</dbReference>
<organism evidence="1 2">
    <name type="scientific">Pseudomonas segetis</name>
    <dbReference type="NCBI Taxonomy" id="298908"/>
    <lineage>
        <taxon>Bacteria</taxon>
        <taxon>Pseudomonadati</taxon>
        <taxon>Pseudomonadota</taxon>
        <taxon>Gammaproteobacteria</taxon>
        <taxon>Pseudomonadales</taxon>
        <taxon>Pseudomonadaceae</taxon>
        <taxon>Pseudomonas</taxon>
    </lineage>
</organism>
<dbReference type="AlphaFoldDB" id="A0A239C9B0"/>
<accession>A0A239C9B0</accession>
<proteinExistence type="predicted"/>
<dbReference type="EMBL" id="FZOG01000002">
    <property type="protein sequence ID" value="SNS16807.1"/>
    <property type="molecule type" value="Genomic_DNA"/>
</dbReference>
<sequence>MSAIKILQDRELEAARAAGEEFFLDIPDAWYEPHPVYGCDSGHASRRYLKSETRGCLCLACHQSVAIMPHKYDTDEKLAAALAGIRKHMLAAAQEGES</sequence>
<evidence type="ECO:0000313" key="1">
    <source>
        <dbReference type="EMBL" id="SNS16807.1"/>
    </source>
</evidence>
<name>A0A239C9B0_9PSED</name>
<reference evidence="2" key="1">
    <citation type="submission" date="2017-06" db="EMBL/GenBank/DDBJ databases">
        <authorList>
            <person name="Varghese N."/>
            <person name="Submissions S."/>
        </authorList>
    </citation>
    <scope>NUCLEOTIDE SEQUENCE [LARGE SCALE GENOMIC DNA]</scope>
    <source>
        <strain evidence="2">CIP 108523</strain>
    </source>
</reference>
<keyword evidence="2" id="KW-1185">Reference proteome</keyword>
<gene>
    <name evidence="1" type="ORF">SAMN05216255_1582</name>
</gene>
<dbReference type="Proteomes" id="UP000242915">
    <property type="component" value="Unassembled WGS sequence"/>
</dbReference>
<protein>
    <submittedName>
        <fullName evidence="1">Uncharacterized protein</fullName>
    </submittedName>
</protein>
<evidence type="ECO:0000313" key="2">
    <source>
        <dbReference type="Proteomes" id="UP000242915"/>
    </source>
</evidence>